<dbReference type="InterPro" id="IPR012337">
    <property type="entry name" value="RNaseH-like_sf"/>
</dbReference>
<dbReference type="AlphaFoldDB" id="A0A5J4N3K9"/>
<accession>A0A5J4N3K9</accession>
<dbReference type="InterPro" id="IPR001584">
    <property type="entry name" value="Integrase_cat-core"/>
</dbReference>
<gene>
    <name evidence="2" type="ORF">DEA37_0011170</name>
</gene>
<dbReference type="GO" id="GO:0003676">
    <property type="term" value="F:nucleic acid binding"/>
    <property type="evidence" value="ECO:0007669"/>
    <property type="project" value="InterPro"/>
</dbReference>
<proteinExistence type="predicted"/>
<dbReference type="Gene3D" id="3.30.420.10">
    <property type="entry name" value="Ribonuclease H-like superfamily/Ribonuclease H"/>
    <property type="match status" value="1"/>
</dbReference>
<protein>
    <recommendedName>
        <fullName evidence="1">Integrase catalytic domain-containing protein</fullName>
    </recommendedName>
</protein>
<dbReference type="InterPro" id="IPR050951">
    <property type="entry name" value="Retrovirus_Pol_polyprotein"/>
</dbReference>
<dbReference type="SUPFAM" id="SSF53098">
    <property type="entry name" value="Ribonuclease H-like"/>
    <property type="match status" value="1"/>
</dbReference>
<feature type="domain" description="Integrase catalytic" evidence="1">
    <location>
        <begin position="1"/>
        <end position="98"/>
    </location>
</feature>
<comment type="caution">
    <text evidence="2">The sequence shown here is derived from an EMBL/GenBank/DDBJ whole genome shotgun (WGS) entry which is preliminary data.</text>
</comment>
<dbReference type="PANTHER" id="PTHR37984:SF5">
    <property type="entry name" value="PROTEIN NYNRIN-LIKE"/>
    <property type="match status" value="1"/>
</dbReference>
<dbReference type="Proteomes" id="UP000324629">
    <property type="component" value="Unassembled WGS sequence"/>
</dbReference>
<dbReference type="InterPro" id="IPR036397">
    <property type="entry name" value="RNaseH_sf"/>
</dbReference>
<name>A0A5J4N3K9_9TREM</name>
<evidence type="ECO:0000313" key="2">
    <source>
        <dbReference type="EMBL" id="KAA3670064.1"/>
    </source>
</evidence>
<dbReference type="EMBL" id="QNGE01015488">
    <property type="protein sequence ID" value="KAA3670064.1"/>
    <property type="molecule type" value="Genomic_DNA"/>
</dbReference>
<reference evidence="2 3" key="1">
    <citation type="journal article" date="2019" name="Gigascience">
        <title>Whole-genome sequence of the oriental lung fluke Paragonimus westermani.</title>
        <authorList>
            <person name="Oey H."/>
            <person name="Zakrzewski M."/>
            <person name="Narain K."/>
            <person name="Devi K.R."/>
            <person name="Agatsuma T."/>
            <person name="Nawaratna S."/>
            <person name="Gobert G.N."/>
            <person name="Jones M.K."/>
            <person name="Ragan M.A."/>
            <person name="McManus D.P."/>
            <person name="Krause L."/>
        </authorList>
    </citation>
    <scope>NUCLEOTIDE SEQUENCE [LARGE SCALE GENOMIC DNA]</scope>
    <source>
        <strain evidence="2 3">IND2009</strain>
    </source>
</reference>
<dbReference type="GO" id="GO:0015074">
    <property type="term" value="P:DNA integration"/>
    <property type="evidence" value="ECO:0007669"/>
    <property type="project" value="InterPro"/>
</dbReference>
<sequence length="98" mass="11176">MGLLSAARRGNLHILVPVDYFTKWSEVVPIERQVACTVTAAIINEWIARYGAPIMLHSDRGAAFEGHLFRETCRLPRIKETCITLIFHKGIDWWNGLI</sequence>
<evidence type="ECO:0000259" key="1">
    <source>
        <dbReference type="PROSITE" id="PS50994"/>
    </source>
</evidence>
<dbReference type="PROSITE" id="PS50994">
    <property type="entry name" value="INTEGRASE"/>
    <property type="match status" value="1"/>
</dbReference>
<organism evidence="2 3">
    <name type="scientific">Paragonimus westermani</name>
    <dbReference type="NCBI Taxonomy" id="34504"/>
    <lineage>
        <taxon>Eukaryota</taxon>
        <taxon>Metazoa</taxon>
        <taxon>Spiralia</taxon>
        <taxon>Lophotrochozoa</taxon>
        <taxon>Platyhelminthes</taxon>
        <taxon>Trematoda</taxon>
        <taxon>Digenea</taxon>
        <taxon>Plagiorchiida</taxon>
        <taxon>Troglotremata</taxon>
        <taxon>Troglotrematidae</taxon>
        <taxon>Paragonimus</taxon>
    </lineage>
</organism>
<dbReference type="PANTHER" id="PTHR37984">
    <property type="entry name" value="PROTEIN CBG26694"/>
    <property type="match status" value="1"/>
</dbReference>
<keyword evidence="3" id="KW-1185">Reference proteome</keyword>
<evidence type="ECO:0000313" key="3">
    <source>
        <dbReference type="Proteomes" id="UP000324629"/>
    </source>
</evidence>